<dbReference type="Proteomes" id="UP000244940">
    <property type="component" value="Unassembled WGS sequence"/>
</dbReference>
<keyword evidence="2" id="KW-1185">Reference proteome</keyword>
<comment type="caution">
    <text evidence="1">The sequence shown here is derived from an EMBL/GenBank/DDBJ whole genome shotgun (WGS) entry which is preliminary data.</text>
</comment>
<evidence type="ECO:0000313" key="2">
    <source>
        <dbReference type="Proteomes" id="UP000244940"/>
    </source>
</evidence>
<organism evidence="1 2">
    <name type="scientific">Pararhodobacter marinus</name>
    <dbReference type="NCBI Taxonomy" id="2184063"/>
    <lineage>
        <taxon>Bacteria</taxon>
        <taxon>Pseudomonadati</taxon>
        <taxon>Pseudomonadota</taxon>
        <taxon>Alphaproteobacteria</taxon>
        <taxon>Rhodobacterales</taxon>
        <taxon>Paracoccaceae</taxon>
        <taxon>Pararhodobacter</taxon>
    </lineage>
</organism>
<gene>
    <name evidence="1" type="ORF">C4N9_01535</name>
</gene>
<evidence type="ECO:0000313" key="1">
    <source>
        <dbReference type="EMBL" id="PWE31721.1"/>
    </source>
</evidence>
<dbReference type="AlphaFoldDB" id="A0A2U2CIP7"/>
<reference evidence="1 2" key="1">
    <citation type="submission" date="2018-05" db="EMBL/GenBank/DDBJ databases">
        <title>Pararhodobacter marina sp. nov., isolated from deep-sea water of the Indian Ocean.</title>
        <authorList>
            <person name="Lai Q.Sr."/>
            <person name="Liu X."/>
            <person name="Shao Z."/>
        </authorList>
    </citation>
    <scope>NUCLEOTIDE SEQUENCE [LARGE SCALE GENOMIC DNA]</scope>
    <source>
        <strain evidence="1 2">CIC4N-9</strain>
    </source>
</reference>
<dbReference type="EMBL" id="QEYD01000001">
    <property type="protein sequence ID" value="PWE31721.1"/>
    <property type="molecule type" value="Genomic_DNA"/>
</dbReference>
<dbReference type="RefSeq" id="WP_109531522.1">
    <property type="nucleotide sequence ID" value="NZ_CAXPUO010000093.1"/>
</dbReference>
<sequence>MTDPETEIEALKASLSALRRVVAKTVLLLPEAERQELCDWLLRASMATDGQEDPGAVTIPGVPNGMKRAAEMEEVLALIRFYQKGE</sequence>
<proteinExistence type="predicted"/>
<protein>
    <submittedName>
        <fullName evidence="1">Uncharacterized protein</fullName>
    </submittedName>
</protein>
<accession>A0A2U2CIP7</accession>
<name>A0A2U2CIP7_9RHOB</name>
<dbReference type="OrthoDB" id="7777508at2"/>
<dbReference type="GeneID" id="94363562"/>